<sequence>MANISGPIPEWFWKLDLALDRLDFGFNHLSGRVPNSLKFNDQATVFLNGNRFEGPLPLWSSNVSLLYLNDNLFSGPIPVDIAERLPLLTNLEIKGNSLNGAIPSSFGKLIGLEVLVISNSHISGTIPDCWNDLSHLFILDVSNNSLSGEIPSSLGSLRSLKFLWLSNNKLSGDFPSALQNCTSIETLDLGGNRLSGKIPLWIAERMPSLLILSLRSNLFEGSIPSQLCSLSSLHILDLAHNNLSGSIPLCMGNLSGMASDLSNERYEGQLWVVVKGRQWLYGNILYLLNSIDLSSNNLSGELPEGLSNLSRLGTLNFSMNHLTGEIPQDIGSLQRLETLDLSMNQISGPIPPSMTSLTSLNHLNLSYNNLTGEIPLGNQFLTLDDASIYMGNPALCGFPLTTKCNRDDETPQSPEENKDDEDRGEFEMMWFYISMGLGFVVGFWGVCGTLIIKKSWRYAYFRFVDDMKERIFVVVLVKLAHLRRRMKPERN</sequence>
<evidence type="ECO:0000256" key="2">
    <source>
        <dbReference type="ARBA" id="ARBA00009592"/>
    </source>
</evidence>
<dbReference type="PANTHER" id="PTHR48063:SF16">
    <property type="entry name" value="LRR RECEPTOR-LIKE SERINE_THREONINE-PROTEIN KINASE GSO1"/>
    <property type="match status" value="1"/>
</dbReference>
<dbReference type="InterPro" id="IPR032675">
    <property type="entry name" value="LRR_dom_sf"/>
</dbReference>
<gene>
    <name evidence="12" type="ORF">L1049_015607</name>
</gene>
<evidence type="ECO:0000256" key="6">
    <source>
        <dbReference type="ARBA" id="ARBA00022729"/>
    </source>
</evidence>
<reference evidence="12 13" key="1">
    <citation type="journal article" date="2024" name="Plant J.">
        <title>Genome sequences and population genomics reveal climatic adaptation and genomic divergence between two closely related sweetgum species.</title>
        <authorList>
            <person name="Xu W.Q."/>
            <person name="Ren C.Q."/>
            <person name="Zhang X.Y."/>
            <person name="Comes H.P."/>
            <person name="Liu X.H."/>
            <person name="Li Y.G."/>
            <person name="Kettle C.J."/>
            <person name="Jalonen R."/>
            <person name="Gaisberger H."/>
            <person name="Ma Y.Z."/>
            <person name="Qiu Y.X."/>
        </authorList>
    </citation>
    <scope>NUCLEOTIDE SEQUENCE [LARGE SCALE GENOMIC DNA]</scope>
    <source>
        <strain evidence="12">Hangzhou</strain>
    </source>
</reference>
<dbReference type="InterPro" id="IPR046956">
    <property type="entry name" value="RLP23-like"/>
</dbReference>
<keyword evidence="6" id="KW-0732">Signal</keyword>
<keyword evidence="13" id="KW-1185">Reference proteome</keyword>
<accession>A0AAP0S545</accession>
<dbReference type="GO" id="GO:0005886">
    <property type="term" value="C:plasma membrane"/>
    <property type="evidence" value="ECO:0007669"/>
    <property type="project" value="UniProtKB-SubCell"/>
</dbReference>
<evidence type="ECO:0000256" key="1">
    <source>
        <dbReference type="ARBA" id="ARBA00004251"/>
    </source>
</evidence>
<keyword evidence="8 11" id="KW-1133">Transmembrane helix</keyword>
<dbReference type="Pfam" id="PF13855">
    <property type="entry name" value="LRR_8"/>
    <property type="match status" value="1"/>
</dbReference>
<dbReference type="Proteomes" id="UP001415857">
    <property type="component" value="Unassembled WGS sequence"/>
</dbReference>
<dbReference type="InterPro" id="IPR001611">
    <property type="entry name" value="Leu-rich_rpt"/>
</dbReference>
<evidence type="ECO:0000256" key="9">
    <source>
        <dbReference type="ARBA" id="ARBA00023136"/>
    </source>
</evidence>
<evidence type="ECO:0000256" key="5">
    <source>
        <dbReference type="ARBA" id="ARBA00022692"/>
    </source>
</evidence>
<dbReference type="Pfam" id="PF12799">
    <property type="entry name" value="LRR_4"/>
    <property type="match status" value="1"/>
</dbReference>
<evidence type="ECO:0000256" key="3">
    <source>
        <dbReference type="ARBA" id="ARBA00022475"/>
    </source>
</evidence>
<keyword evidence="5 11" id="KW-0812">Transmembrane</keyword>
<evidence type="ECO:0000256" key="7">
    <source>
        <dbReference type="ARBA" id="ARBA00022737"/>
    </source>
</evidence>
<dbReference type="InterPro" id="IPR003591">
    <property type="entry name" value="Leu-rich_rpt_typical-subtyp"/>
</dbReference>
<organism evidence="12 13">
    <name type="scientific">Liquidambar formosana</name>
    <name type="common">Formosan gum</name>
    <dbReference type="NCBI Taxonomy" id="63359"/>
    <lineage>
        <taxon>Eukaryota</taxon>
        <taxon>Viridiplantae</taxon>
        <taxon>Streptophyta</taxon>
        <taxon>Embryophyta</taxon>
        <taxon>Tracheophyta</taxon>
        <taxon>Spermatophyta</taxon>
        <taxon>Magnoliopsida</taxon>
        <taxon>eudicotyledons</taxon>
        <taxon>Gunneridae</taxon>
        <taxon>Pentapetalae</taxon>
        <taxon>Saxifragales</taxon>
        <taxon>Altingiaceae</taxon>
        <taxon>Liquidambar</taxon>
    </lineage>
</organism>
<evidence type="ECO:0000256" key="8">
    <source>
        <dbReference type="ARBA" id="ARBA00022989"/>
    </source>
</evidence>
<dbReference type="FunFam" id="3.80.10.10:FF:000095">
    <property type="entry name" value="LRR receptor-like serine/threonine-protein kinase GSO1"/>
    <property type="match status" value="1"/>
</dbReference>
<dbReference type="PRINTS" id="PR00019">
    <property type="entry name" value="LEURICHRPT"/>
</dbReference>
<keyword evidence="4" id="KW-0433">Leucine-rich repeat</keyword>
<dbReference type="EMBL" id="JBBPBK010000004">
    <property type="protein sequence ID" value="KAK9287195.1"/>
    <property type="molecule type" value="Genomic_DNA"/>
</dbReference>
<dbReference type="AlphaFoldDB" id="A0AAP0S545"/>
<proteinExistence type="inferred from homology"/>
<dbReference type="Gene3D" id="3.80.10.10">
    <property type="entry name" value="Ribonuclease Inhibitor"/>
    <property type="match status" value="1"/>
</dbReference>
<protein>
    <submittedName>
        <fullName evidence="12">Uncharacterized protein</fullName>
    </submittedName>
</protein>
<feature type="transmembrane region" description="Helical" evidence="11">
    <location>
        <begin position="429"/>
        <end position="452"/>
    </location>
</feature>
<dbReference type="SMART" id="SM00369">
    <property type="entry name" value="LRR_TYP"/>
    <property type="match status" value="5"/>
</dbReference>
<dbReference type="FunFam" id="3.80.10.10:FF:000111">
    <property type="entry name" value="LRR receptor-like serine/threonine-protein kinase ERECTA"/>
    <property type="match status" value="1"/>
</dbReference>
<dbReference type="InterPro" id="IPR025875">
    <property type="entry name" value="Leu-rich_rpt_4"/>
</dbReference>
<keyword evidence="10" id="KW-0325">Glycoprotein</keyword>
<keyword evidence="7" id="KW-0677">Repeat</keyword>
<evidence type="ECO:0000313" key="12">
    <source>
        <dbReference type="EMBL" id="KAK9287195.1"/>
    </source>
</evidence>
<dbReference type="Pfam" id="PF00560">
    <property type="entry name" value="LRR_1"/>
    <property type="match status" value="5"/>
</dbReference>
<comment type="caution">
    <text evidence="12">The sequence shown here is derived from an EMBL/GenBank/DDBJ whole genome shotgun (WGS) entry which is preliminary data.</text>
</comment>
<dbReference type="PANTHER" id="PTHR48063">
    <property type="entry name" value="LRR RECEPTOR-LIKE KINASE"/>
    <property type="match status" value="1"/>
</dbReference>
<comment type="similarity">
    <text evidence="2">Belongs to the RLP family.</text>
</comment>
<keyword evidence="3" id="KW-1003">Cell membrane</keyword>
<evidence type="ECO:0000256" key="10">
    <source>
        <dbReference type="ARBA" id="ARBA00023180"/>
    </source>
</evidence>
<evidence type="ECO:0000256" key="4">
    <source>
        <dbReference type="ARBA" id="ARBA00022614"/>
    </source>
</evidence>
<evidence type="ECO:0000313" key="13">
    <source>
        <dbReference type="Proteomes" id="UP001415857"/>
    </source>
</evidence>
<name>A0AAP0S545_LIQFO</name>
<comment type="subcellular location">
    <subcellularLocation>
        <location evidence="1">Cell membrane</location>
        <topology evidence="1">Single-pass type I membrane protein</topology>
    </subcellularLocation>
</comment>
<dbReference type="SUPFAM" id="SSF52058">
    <property type="entry name" value="L domain-like"/>
    <property type="match status" value="2"/>
</dbReference>
<evidence type="ECO:0000256" key="11">
    <source>
        <dbReference type="SAM" id="Phobius"/>
    </source>
</evidence>
<keyword evidence="9 11" id="KW-0472">Membrane</keyword>